<dbReference type="GO" id="GO:0005737">
    <property type="term" value="C:cytoplasm"/>
    <property type="evidence" value="ECO:0007669"/>
    <property type="project" value="TreeGrafter"/>
</dbReference>
<evidence type="ECO:0000256" key="1">
    <source>
        <dbReference type="ARBA" id="ARBA00009394"/>
    </source>
</evidence>
<dbReference type="GO" id="GO:0035145">
    <property type="term" value="C:exon-exon junction complex"/>
    <property type="evidence" value="ECO:0007669"/>
    <property type="project" value="TreeGrafter"/>
</dbReference>
<dbReference type="GO" id="GO:1903259">
    <property type="term" value="P:exon-exon junction complex disassembly"/>
    <property type="evidence" value="ECO:0007669"/>
    <property type="project" value="InterPro"/>
</dbReference>
<dbReference type="AlphaFoldDB" id="A0A914DAN8"/>
<dbReference type="WBParaSite" id="ACRNAN_scaffold2234.g11845.t1">
    <property type="protein sequence ID" value="ACRNAN_scaffold2234.g11845.t1"/>
    <property type="gene ID" value="ACRNAN_scaffold2234.g11845"/>
</dbReference>
<evidence type="ECO:0000313" key="5">
    <source>
        <dbReference type="Proteomes" id="UP000887540"/>
    </source>
</evidence>
<sequence length="96" mass="10858">MSAGGDTRIKSKDGETYIAATQRPDGTWRKPRRVKEGYIPQDEQPKFECSAQKALRQAAETGNFQSARSCDCQTECSDNAQRPFSKENQQLTEEIR</sequence>
<reference evidence="6" key="1">
    <citation type="submission" date="2022-11" db="UniProtKB">
        <authorList>
            <consortium name="WormBaseParasite"/>
        </authorList>
    </citation>
    <scope>IDENTIFICATION</scope>
</reference>
<name>A0A914DAN8_9BILA</name>
<proteinExistence type="inferred from homology"/>
<dbReference type="PANTHER" id="PTHR22959:SF0">
    <property type="entry name" value="PARTNER OF Y14 AND MAGO"/>
    <property type="match status" value="1"/>
</dbReference>
<dbReference type="GO" id="GO:0003723">
    <property type="term" value="F:RNA binding"/>
    <property type="evidence" value="ECO:0007669"/>
    <property type="project" value="TreeGrafter"/>
</dbReference>
<dbReference type="SUPFAM" id="SSF101931">
    <property type="entry name" value="Pym (Within the bgcn gene intron protein, WIBG), N-terminal domain"/>
    <property type="match status" value="1"/>
</dbReference>
<dbReference type="InterPro" id="IPR015362">
    <property type="entry name" value="WIBG_mago-bd"/>
</dbReference>
<evidence type="ECO:0000313" key="6">
    <source>
        <dbReference type="WBParaSite" id="ACRNAN_scaffold2234.g11845.t1"/>
    </source>
</evidence>
<evidence type="ECO:0000256" key="3">
    <source>
        <dbReference type="SAM" id="MobiDB-lite"/>
    </source>
</evidence>
<comment type="similarity">
    <text evidence="1">Belongs to the pym family.</text>
</comment>
<dbReference type="Pfam" id="PF09282">
    <property type="entry name" value="Mago-bind"/>
    <property type="match status" value="1"/>
</dbReference>
<protein>
    <recommendedName>
        <fullName evidence="2">Partner of Y14 and mago</fullName>
    </recommendedName>
</protein>
<feature type="region of interest" description="Disordered" evidence="3">
    <location>
        <begin position="1"/>
        <end position="29"/>
    </location>
</feature>
<feature type="domain" description="WIBG Mago-binding" evidence="4">
    <location>
        <begin position="14"/>
        <end position="40"/>
    </location>
</feature>
<dbReference type="SMART" id="SM01273">
    <property type="entry name" value="Mago-bind"/>
    <property type="match status" value="1"/>
</dbReference>
<keyword evidence="5" id="KW-1185">Reference proteome</keyword>
<feature type="region of interest" description="Disordered" evidence="3">
    <location>
        <begin position="75"/>
        <end position="96"/>
    </location>
</feature>
<evidence type="ECO:0000256" key="2">
    <source>
        <dbReference type="ARBA" id="ARBA00018898"/>
    </source>
</evidence>
<dbReference type="InterPro" id="IPR039333">
    <property type="entry name" value="PYM1"/>
</dbReference>
<dbReference type="PANTHER" id="PTHR22959">
    <property type="entry name" value="PYM PROTEIN"/>
    <property type="match status" value="1"/>
</dbReference>
<accession>A0A914DAN8</accession>
<dbReference type="InterPro" id="IPR036348">
    <property type="entry name" value="WIBG_N_sf"/>
</dbReference>
<evidence type="ECO:0000259" key="4">
    <source>
        <dbReference type="SMART" id="SM01273"/>
    </source>
</evidence>
<dbReference type="Proteomes" id="UP000887540">
    <property type="component" value="Unplaced"/>
</dbReference>
<organism evidence="5 6">
    <name type="scientific">Acrobeloides nanus</name>
    <dbReference type="NCBI Taxonomy" id="290746"/>
    <lineage>
        <taxon>Eukaryota</taxon>
        <taxon>Metazoa</taxon>
        <taxon>Ecdysozoa</taxon>
        <taxon>Nematoda</taxon>
        <taxon>Chromadorea</taxon>
        <taxon>Rhabditida</taxon>
        <taxon>Tylenchina</taxon>
        <taxon>Cephalobomorpha</taxon>
        <taxon>Cephaloboidea</taxon>
        <taxon>Cephalobidae</taxon>
        <taxon>Acrobeloides</taxon>
    </lineage>
</organism>